<organism evidence="3 4">
    <name type="scientific">Blastocystis sp. subtype 1 (strain ATCC 50177 / NandII)</name>
    <dbReference type="NCBI Taxonomy" id="478820"/>
    <lineage>
        <taxon>Eukaryota</taxon>
        <taxon>Sar</taxon>
        <taxon>Stramenopiles</taxon>
        <taxon>Bigyra</taxon>
        <taxon>Opalozoa</taxon>
        <taxon>Opalinata</taxon>
        <taxon>Blastocystidae</taxon>
        <taxon>Blastocystis</taxon>
    </lineage>
</organism>
<sequence length="184" mass="21061">MPAKQYNHNYYQSGEYIIVSFIGLQGVPQDCIIIDIQPRSLHVIIKTPEYDAFDKTLSLFNEIDPATSSYQFFPSKVEIRLHKKDPMNWPSLEVANMTILPAPQAASTTPSGLAFSTQRWDKFIEENKEPVDTTGDNLFKVLYKDANPEQKRAMLKSIQQSHGKVLNMNWSEVKDNSYDEAKKD</sequence>
<dbReference type="EMBL" id="LXWW01000567">
    <property type="protein sequence ID" value="OAO12025.1"/>
    <property type="molecule type" value="Genomic_DNA"/>
</dbReference>
<dbReference type="STRING" id="478820.A0A196S4I5"/>
<keyword evidence="4" id="KW-1185">Reference proteome</keyword>
<evidence type="ECO:0000313" key="4">
    <source>
        <dbReference type="Proteomes" id="UP000078348"/>
    </source>
</evidence>
<dbReference type="GO" id="GO:0051087">
    <property type="term" value="F:protein-folding chaperone binding"/>
    <property type="evidence" value="ECO:0007669"/>
    <property type="project" value="InterPro"/>
</dbReference>
<gene>
    <name evidence="3" type="ORF">AV274_6300</name>
</gene>
<dbReference type="InterPro" id="IPR007699">
    <property type="entry name" value="SGS_dom"/>
</dbReference>
<dbReference type="AlphaFoldDB" id="A0A196S4I5"/>
<evidence type="ECO:0000259" key="2">
    <source>
        <dbReference type="PROSITE" id="PS51203"/>
    </source>
</evidence>
<feature type="domain" description="SGS" evidence="1">
    <location>
        <begin position="108"/>
        <end position="184"/>
    </location>
</feature>
<dbReference type="InterPro" id="IPR007052">
    <property type="entry name" value="CS_dom"/>
</dbReference>
<protein>
    <submittedName>
        <fullName evidence="3">Phosphatase SGT1a</fullName>
    </submittedName>
</protein>
<dbReference type="Pfam" id="PF04969">
    <property type="entry name" value="CS"/>
    <property type="match status" value="1"/>
</dbReference>
<dbReference type="OrthoDB" id="1898560at2759"/>
<evidence type="ECO:0000313" key="3">
    <source>
        <dbReference type="EMBL" id="OAO12025.1"/>
    </source>
</evidence>
<dbReference type="PANTHER" id="PTHR45862">
    <property type="entry name" value="PROTEIN SGT1 HOMOLOG"/>
    <property type="match status" value="1"/>
</dbReference>
<dbReference type="Gene3D" id="2.60.40.790">
    <property type="match status" value="1"/>
</dbReference>
<name>A0A196S4I5_BLAHN</name>
<proteinExistence type="predicted"/>
<dbReference type="CDD" id="cd06466">
    <property type="entry name" value="p23_CS_SGT1_like"/>
    <property type="match status" value="1"/>
</dbReference>
<dbReference type="SUPFAM" id="SSF49764">
    <property type="entry name" value="HSP20-like chaperones"/>
    <property type="match status" value="1"/>
</dbReference>
<comment type="caution">
    <text evidence="3">The sequence shown here is derived from an EMBL/GenBank/DDBJ whole genome shotgun (WGS) entry which is preliminary data.</text>
</comment>
<dbReference type="PROSITE" id="PS51203">
    <property type="entry name" value="CS"/>
    <property type="match status" value="1"/>
</dbReference>
<feature type="domain" description="CS" evidence="2">
    <location>
        <begin position="3"/>
        <end position="93"/>
    </location>
</feature>
<dbReference type="InterPro" id="IPR044563">
    <property type="entry name" value="Sgt1-like"/>
</dbReference>
<dbReference type="Proteomes" id="UP000078348">
    <property type="component" value="Unassembled WGS sequence"/>
</dbReference>
<dbReference type="PROSITE" id="PS51048">
    <property type="entry name" value="SGS"/>
    <property type="match status" value="1"/>
</dbReference>
<dbReference type="Pfam" id="PF05002">
    <property type="entry name" value="SGS"/>
    <property type="match status" value="1"/>
</dbReference>
<dbReference type="InterPro" id="IPR008978">
    <property type="entry name" value="HSP20-like_chaperone"/>
</dbReference>
<accession>A0A196S4I5</accession>
<evidence type="ECO:0000259" key="1">
    <source>
        <dbReference type="PROSITE" id="PS51048"/>
    </source>
</evidence>
<reference evidence="3 4" key="1">
    <citation type="submission" date="2016-05" db="EMBL/GenBank/DDBJ databases">
        <title>Nuclear genome of Blastocystis sp. subtype 1 NandII.</title>
        <authorList>
            <person name="Gentekaki E."/>
            <person name="Curtis B."/>
            <person name="Stairs C."/>
            <person name="Eme L."/>
            <person name="Herman E."/>
            <person name="Klimes V."/>
            <person name="Arias M.C."/>
            <person name="Elias M."/>
            <person name="Hilliou F."/>
            <person name="Klute M."/>
            <person name="Malik S.-B."/>
            <person name="Pightling A."/>
            <person name="Rachubinski R."/>
            <person name="Salas D."/>
            <person name="Schlacht A."/>
            <person name="Suga H."/>
            <person name="Archibald J."/>
            <person name="Ball S.G."/>
            <person name="Clark G."/>
            <person name="Dacks J."/>
            <person name="Van Der Giezen M."/>
            <person name="Tsaousis A."/>
            <person name="Roger A."/>
        </authorList>
    </citation>
    <scope>NUCLEOTIDE SEQUENCE [LARGE SCALE GENOMIC DNA]</scope>
    <source>
        <strain evidence="4">ATCC 50177 / NandII</strain>
    </source>
</reference>